<dbReference type="Proteomes" id="UP000019384">
    <property type="component" value="Unassembled WGS sequence"/>
</dbReference>
<reference evidence="1" key="2">
    <citation type="submission" date="2014-02" db="EMBL/GenBank/DDBJ databases">
        <title>Complete DNA sequence of /Kuraishia capsulata/ illustrates novel genomic features among budding yeasts (/Saccharomycotina/).</title>
        <authorList>
            <person name="Morales L."/>
            <person name="Noel B."/>
            <person name="Porcel B."/>
            <person name="Marcet-Houben M."/>
            <person name="Hullo M-F."/>
            <person name="Sacerdot C."/>
            <person name="Tekaia F."/>
            <person name="Leh-Louis V."/>
            <person name="Despons L."/>
            <person name="Khanna V."/>
            <person name="Aury J-M."/>
            <person name="Barbe V."/>
            <person name="Couloux A."/>
            <person name="Labadie K."/>
            <person name="Pelletier E."/>
            <person name="Souciet J-L."/>
            <person name="Boekhout T."/>
            <person name="Gabaldon T."/>
            <person name="Wincker P."/>
            <person name="Dujon B."/>
        </authorList>
    </citation>
    <scope>NUCLEOTIDE SEQUENCE</scope>
    <source>
        <strain evidence="1">CBS 1993</strain>
    </source>
</reference>
<protein>
    <submittedName>
        <fullName evidence="1">Uncharacterized protein</fullName>
    </submittedName>
</protein>
<dbReference type="OrthoDB" id="4082971at2759"/>
<dbReference type="EMBL" id="HG793131">
    <property type="protein sequence ID" value="CDK29873.1"/>
    <property type="molecule type" value="Genomic_DNA"/>
</dbReference>
<keyword evidence="2" id="KW-1185">Reference proteome</keyword>
<sequence>MEAESDKPEFLQTAVTNGEVQVRKSSGKIRVRKGQPEEEFQEQKRQFWKTGPIINEQNWLVTSTSSILAEQQNLDDGADNDFQLGQPETEDQSPLLNMNKIERDRVIHAVERLFYLRKFEECLDLCNVLIGTSVISGREAKAYGKNLESIEDLRAACLRNRAD</sequence>
<dbReference type="AlphaFoldDB" id="W6MTR6"/>
<dbReference type="GeneID" id="34523243"/>
<evidence type="ECO:0000313" key="1">
    <source>
        <dbReference type="EMBL" id="CDK29873.1"/>
    </source>
</evidence>
<accession>W6MTR6</accession>
<dbReference type="HOGENOM" id="CLU_1768787_0_0_1"/>
<gene>
    <name evidence="1" type="ORF">KUCA_T00005867001</name>
</gene>
<evidence type="ECO:0000313" key="2">
    <source>
        <dbReference type="Proteomes" id="UP000019384"/>
    </source>
</evidence>
<name>W6MTR6_9ASCO</name>
<organism evidence="1 2">
    <name type="scientific">Kuraishia capsulata CBS 1993</name>
    <dbReference type="NCBI Taxonomy" id="1382522"/>
    <lineage>
        <taxon>Eukaryota</taxon>
        <taxon>Fungi</taxon>
        <taxon>Dikarya</taxon>
        <taxon>Ascomycota</taxon>
        <taxon>Saccharomycotina</taxon>
        <taxon>Pichiomycetes</taxon>
        <taxon>Pichiales</taxon>
        <taxon>Pichiaceae</taxon>
        <taxon>Kuraishia</taxon>
    </lineage>
</organism>
<proteinExistence type="predicted"/>
<reference evidence="1" key="1">
    <citation type="submission" date="2013-12" db="EMBL/GenBank/DDBJ databases">
        <authorList>
            <person name="Genoscope - CEA"/>
        </authorList>
    </citation>
    <scope>NUCLEOTIDE SEQUENCE</scope>
    <source>
        <strain evidence="1">CBS 1993</strain>
    </source>
</reference>
<dbReference type="RefSeq" id="XP_022461855.1">
    <property type="nucleotide sequence ID" value="XM_022603352.1"/>
</dbReference>